<protein>
    <submittedName>
        <fullName evidence="2">Ketosteroid isomerase</fullName>
    </submittedName>
</protein>
<evidence type="ECO:0000313" key="3">
    <source>
        <dbReference type="Proteomes" id="UP001059971"/>
    </source>
</evidence>
<dbReference type="RefSeq" id="WP_224548217.1">
    <property type="nucleotide sequence ID" value="NZ_AP018817.1"/>
</dbReference>
<dbReference type="EMBL" id="AP018817">
    <property type="protein sequence ID" value="BBF68683.1"/>
    <property type="molecule type" value="Genomic_DNA"/>
</dbReference>
<dbReference type="Proteomes" id="UP001059971">
    <property type="component" value="Chromosome 1"/>
</dbReference>
<name>A0ABM7G150_9SPHN</name>
<organism evidence="2 3">
    <name type="scientific">Sphingomonas bisphenolicum</name>
    <dbReference type="NCBI Taxonomy" id="296544"/>
    <lineage>
        <taxon>Bacteria</taxon>
        <taxon>Pseudomonadati</taxon>
        <taxon>Pseudomonadota</taxon>
        <taxon>Alphaproteobacteria</taxon>
        <taxon>Sphingomonadales</taxon>
        <taxon>Sphingomonadaceae</taxon>
        <taxon>Sphingomonas</taxon>
    </lineage>
</organism>
<feature type="domain" description="SnoaL-like" evidence="1">
    <location>
        <begin position="4"/>
        <end position="127"/>
    </location>
</feature>
<dbReference type="GO" id="GO:0016853">
    <property type="term" value="F:isomerase activity"/>
    <property type="evidence" value="ECO:0007669"/>
    <property type="project" value="UniProtKB-KW"/>
</dbReference>
<dbReference type="Gene3D" id="3.10.450.50">
    <property type="match status" value="1"/>
</dbReference>
<dbReference type="InterPro" id="IPR011944">
    <property type="entry name" value="Steroid_delta5-4_isomerase"/>
</dbReference>
<keyword evidence="3" id="KW-1185">Reference proteome</keyword>
<evidence type="ECO:0000259" key="1">
    <source>
        <dbReference type="Pfam" id="PF13474"/>
    </source>
</evidence>
<accession>A0ABM7G150</accession>
<reference evidence="2" key="1">
    <citation type="submission" date="2018-07" db="EMBL/GenBank/DDBJ databases">
        <title>Complete genome sequence of Sphingomonas bisphenolicum strain AO1, a bisphenol A degradative bacterium isolated from Japanese farm field.</title>
        <authorList>
            <person name="Murakami M."/>
            <person name="Koh M."/>
            <person name="Koba S."/>
            <person name="Matsumura Y."/>
        </authorList>
    </citation>
    <scope>NUCLEOTIDE SEQUENCE</scope>
    <source>
        <strain evidence="2">AO1</strain>
    </source>
</reference>
<gene>
    <name evidence="2" type="ORF">SBA_ch1_08830</name>
</gene>
<proteinExistence type="predicted"/>
<sequence length="139" mass="15904">MDSIDTLADAYALAVYEKDEAAFLSLYDMDVLVFDAWGPWSYEGRDAWAAMVRDWFASLGEERVKVTFTPEKSLVGDDWAVWCATTRYAAVAPSGEELRALENRTSWSLRRRDGRWRIVHEHSSGPADFETLKVTLHRP</sequence>
<dbReference type="Pfam" id="PF13474">
    <property type="entry name" value="SnoaL_3"/>
    <property type="match status" value="1"/>
</dbReference>
<dbReference type="InterPro" id="IPR037401">
    <property type="entry name" value="SnoaL-like"/>
</dbReference>
<dbReference type="NCBIfam" id="TIGR02246">
    <property type="entry name" value="SgcJ/EcaC family oxidoreductase"/>
    <property type="match status" value="1"/>
</dbReference>
<keyword evidence="2" id="KW-0413">Isomerase</keyword>
<dbReference type="InterPro" id="IPR032710">
    <property type="entry name" value="NTF2-like_dom_sf"/>
</dbReference>
<dbReference type="SUPFAM" id="SSF54427">
    <property type="entry name" value="NTF2-like"/>
    <property type="match status" value="1"/>
</dbReference>
<evidence type="ECO:0000313" key="2">
    <source>
        <dbReference type="EMBL" id="BBF68683.1"/>
    </source>
</evidence>